<organism evidence="2">
    <name type="scientific">Arundo donax</name>
    <name type="common">Giant reed</name>
    <name type="synonym">Donax arundinaceus</name>
    <dbReference type="NCBI Taxonomy" id="35708"/>
    <lineage>
        <taxon>Eukaryota</taxon>
        <taxon>Viridiplantae</taxon>
        <taxon>Streptophyta</taxon>
        <taxon>Embryophyta</taxon>
        <taxon>Tracheophyta</taxon>
        <taxon>Spermatophyta</taxon>
        <taxon>Magnoliopsida</taxon>
        <taxon>Liliopsida</taxon>
        <taxon>Poales</taxon>
        <taxon>Poaceae</taxon>
        <taxon>PACMAD clade</taxon>
        <taxon>Arundinoideae</taxon>
        <taxon>Arundineae</taxon>
        <taxon>Arundo</taxon>
    </lineage>
</organism>
<feature type="region of interest" description="Disordered" evidence="1">
    <location>
        <begin position="212"/>
        <end position="244"/>
    </location>
</feature>
<evidence type="ECO:0000256" key="1">
    <source>
        <dbReference type="SAM" id="MobiDB-lite"/>
    </source>
</evidence>
<dbReference type="EMBL" id="GBRH01256585">
    <property type="protein sequence ID" value="JAD41310.1"/>
    <property type="molecule type" value="Transcribed_RNA"/>
</dbReference>
<name>A0A0A8ZX21_ARUDO</name>
<sequence length="252" mass="27868">MCADKLKPLIISVGCGFQSNLLLNVLIIGGIHVRIAAVIGVGEILIHAVEHLVKRLTHPLPDLLPVGEELVVHLDDAMLLKLLANPVLEGEELLLQGRRRLGRPAHGLSDPVDHFLRVELQQPLLVIVGFDAVRFLGQDPQDLILRKLRQPLPPGRSHFAITTGGDHRIGRLLVLQADGRRRFHLPFGGAPLHRALLTDHHILQQAPLDTKSTAHPAILTDRRRPKRAPPERTTHTGHQKMRPATRLRALAG</sequence>
<feature type="compositionally biased region" description="Basic residues" evidence="1">
    <location>
        <begin position="235"/>
        <end position="244"/>
    </location>
</feature>
<evidence type="ECO:0000313" key="2">
    <source>
        <dbReference type="EMBL" id="JAD41310.1"/>
    </source>
</evidence>
<reference evidence="2" key="1">
    <citation type="submission" date="2014-09" db="EMBL/GenBank/DDBJ databases">
        <authorList>
            <person name="Magalhaes I.L.F."/>
            <person name="Oliveira U."/>
            <person name="Santos F.R."/>
            <person name="Vidigal T.H.D.A."/>
            <person name="Brescovit A.D."/>
            <person name="Santos A.J."/>
        </authorList>
    </citation>
    <scope>NUCLEOTIDE SEQUENCE</scope>
    <source>
        <tissue evidence="2">Shoot tissue taken approximately 20 cm above the soil surface</tissue>
    </source>
</reference>
<reference evidence="2" key="2">
    <citation type="journal article" date="2015" name="Data Brief">
        <title>Shoot transcriptome of the giant reed, Arundo donax.</title>
        <authorList>
            <person name="Barrero R.A."/>
            <person name="Guerrero F.D."/>
            <person name="Moolhuijzen P."/>
            <person name="Goolsby J.A."/>
            <person name="Tidwell J."/>
            <person name="Bellgard S.E."/>
            <person name="Bellgard M.I."/>
        </authorList>
    </citation>
    <scope>NUCLEOTIDE SEQUENCE</scope>
    <source>
        <tissue evidence="2">Shoot tissue taken approximately 20 cm above the soil surface</tissue>
    </source>
</reference>
<dbReference type="AlphaFoldDB" id="A0A0A8ZX21"/>
<protein>
    <submittedName>
        <fullName evidence="2">Uncharacterized protein</fullName>
    </submittedName>
</protein>
<proteinExistence type="predicted"/>
<accession>A0A0A8ZX21</accession>